<dbReference type="Pfam" id="PF07969">
    <property type="entry name" value="Amidohydro_3"/>
    <property type="match status" value="1"/>
</dbReference>
<evidence type="ECO:0000313" key="2">
    <source>
        <dbReference type="EMBL" id="NIA71801.1"/>
    </source>
</evidence>
<dbReference type="NCBIfam" id="NF011984">
    <property type="entry name" value="PRK15446.1-5"/>
    <property type="match status" value="1"/>
</dbReference>
<sequence length="381" mass="40955">MSVERVISNARLVLEEEVVHGNLVIKDGRIAGIASGATAVAAAEDMAGDYVLPGLIDLHTDHFEKHVLPRPGTHWDPVAAIMAHDAQMAGGGVTTAYDCVCVGVSIKHPERKDILRPMIDAVREARDKGMLRSDHIVHLRCEVTDEEVVDLFDSVADHAAVGMMSLMDHAPGHRQYPNVQSFRERTMKNLSLSEAEADGHIERLTGAQHDVVPRNRAELAERGRARGLAIASHDDETEAHVEDAAAMGITVSEFPTTAAAARKARAHGMHIVMGAPNLIRGGSHSGNVSAAELSEERLLDNLASDYVPAAMLQAAFRLTQGPHGLALPAAVCKVTANPARAAGLDDRGRLAPGLRADLLRVAMVDDKPHVRTVWRDGKQVM</sequence>
<proteinExistence type="predicted"/>
<dbReference type="PANTHER" id="PTHR43135:SF3">
    <property type="entry name" value="ALPHA-D-RIBOSE 1-METHYLPHOSPHONATE 5-TRIPHOSPHATE DIPHOSPHATASE"/>
    <property type="match status" value="1"/>
</dbReference>
<reference evidence="2" key="1">
    <citation type="submission" date="2020-03" db="EMBL/GenBank/DDBJ databases">
        <title>Genome of Pelagibius litoralis DSM 21314T.</title>
        <authorList>
            <person name="Wang G."/>
        </authorList>
    </citation>
    <scope>NUCLEOTIDE SEQUENCE</scope>
    <source>
        <strain evidence="2">DSM 21314</strain>
    </source>
</reference>
<dbReference type="AlphaFoldDB" id="A0A967F264"/>
<dbReference type="Proteomes" id="UP000761264">
    <property type="component" value="Unassembled WGS sequence"/>
</dbReference>
<dbReference type="SUPFAM" id="SSF51338">
    <property type="entry name" value="Composite domain of metallo-dependent hydrolases"/>
    <property type="match status" value="1"/>
</dbReference>
<dbReference type="InterPro" id="IPR012696">
    <property type="entry name" value="PhnM"/>
</dbReference>
<dbReference type="InterPro" id="IPR011059">
    <property type="entry name" value="Metal-dep_hydrolase_composite"/>
</dbReference>
<dbReference type="GO" id="GO:0016810">
    <property type="term" value="F:hydrolase activity, acting on carbon-nitrogen (but not peptide) bonds"/>
    <property type="evidence" value="ECO:0007669"/>
    <property type="project" value="InterPro"/>
</dbReference>
<dbReference type="GO" id="GO:0019700">
    <property type="term" value="P:organic phosphonate catabolic process"/>
    <property type="evidence" value="ECO:0007669"/>
    <property type="project" value="InterPro"/>
</dbReference>
<comment type="caution">
    <text evidence="2">The sequence shown here is derived from an EMBL/GenBank/DDBJ whole genome shotgun (WGS) entry which is preliminary data.</text>
</comment>
<dbReference type="PIRSF" id="PIRSF038971">
    <property type="entry name" value="PhnM"/>
    <property type="match status" value="1"/>
</dbReference>
<keyword evidence="3" id="KW-1185">Reference proteome</keyword>
<evidence type="ECO:0000313" key="3">
    <source>
        <dbReference type="Proteomes" id="UP000761264"/>
    </source>
</evidence>
<dbReference type="NCBIfam" id="NF011987">
    <property type="entry name" value="PRK15446.2-3"/>
    <property type="match status" value="1"/>
</dbReference>
<organism evidence="2 3">
    <name type="scientific">Pelagibius litoralis</name>
    <dbReference type="NCBI Taxonomy" id="374515"/>
    <lineage>
        <taxon>Bacteria</taxon>
        <taxon>Pseudomonadati</taxon>
        <taxon>Pseudomonadota</taxon>
        <taxon>Alphaproteobacteria</taxon>
        <taxon>Rhodospirillales</taxon>
        <taxon>Rhodovibrionaceae</taxon>
        <taxon>Pelagibius</taxon>
    </lineage>
</organism>
<accession>A0A967F264</accession>
<dbReference type="EMBL" id="JAAQPH010000026">
    <property type="protein sequence ID" value="NIA71801.1"/>
    <property type="molecule type" value="Genomic_DNA"/>
</dbReference>
<dbReference type="PANTHER" id="PTHR43135">
    <property type="entry name" value="ALPHA-D-RIBOSE 1-METHYLPHOSPHONATE 5-TRIPHOSPHATE DIPHOSPHATASE"/>
    <property type="match status" value="1"/>
</dbReference>
<dbReference type="EC" id="3.6.1.63" evidence="2"/>
<protein>
    <submittedName>
        <fullName evidence="2">Alpha-D-ribose 1-methylphosphonate 5-triphosphate diphosphatase</fullName>
        <ecNumber evidence="2">3.6.1.63</ecNumber>
    </submittedName>
</protein>
<dbReference type="InterPro" id="IPR032466">
    <property type="entry name" value="Metal_Hydrolase"/>
</dbReference>
<gene>
    <name evidence="2" type="ORF">HBA54_24705</name>
</gene>
<keyword evidence="2" id="KW-0378">Hydrolase</keyword>
<dbReference type="InterPro" id="IPR051781">
    <property type="entry name" value="Metallo-dep_Hydrolase"/>
</dbReference>
<dbReference type="NCBIfam" id="TIGR02318">
    <property type="entry name" value="phosphono_phnM"/>
    <property type="match status" value="1"/>
</dbReference>
<feature type="domain" description="Amidohydrolase 3" evidence="1">
    <location>
        <begin position="230"/>
        <end position="380"/>
    </location>
</feature>
<dbReference type="Gene3D" id="3.20.20.140">
    <property type="entry name" value="Metal-dependent hydrolases"/>
    <property type="match status" value="2"/>
</dbReference>
<dbReference type="NCBIfam" id="NF011990">
    <property type="entry name" value="PRK15446.2-6"/>
    <property type="match status" value="1"/>
</dbReference>
<dbReference type="Gene3D" id="2.30.40.10">
    <property type="entry name" value="Urease, subunit C, domain 1"/>
    <property type="match status" value="1"/>
</dbReference>
<dbReference type="RefSeq" id="WP_167229991.1">
    <property type="nucleotide sequence ID" value="NZ_JAAQPH010000026.1"/>
</dbReference>
<dbReference type="SUPFAM" id="SSF51556">
    <property type="entry name" value="Metallo-dependent hydrolases"/>
    <property type="match status" value="1"/>
</dbReference>
<evidence type="ECO:0000259" key="1">
    <source>
        <dbReference type="Pfam" id="PF07969"/>
    </source>
</evidence>
<name>A0A967F264_9PROT</name>
<dbReference type="InterPro" id="IPR013108">
    <property type="entry name" value="Amidohydro_3"/>
</dbReference>